<dbReference type="EMBL" id="JBBJUP010000003">
    <property type="protein sequence ID" value="MEJ8278258.1"/>
    <property type="molecule type" value="Genomic_DNA"/>
</dbReference>
<protein>
    <recommendedName>
        <fullName evidence="4">Helix-turn-helix domain-containing protein</fullName>
    </recommendedName>
</protein>
<evidence type="ECO:0000256" key="1">
    <source>
        <dbReference type="SAM" id="Phobius"/>
    </source>
</evidence>
<dbReference type="Proteomes" id="UP001364211">
    <property type="component" value="Unassembled WGS sequence"/>
</dbReference>
<organism evidence="2 3">
    <name type="scientific">Pseudonocardia spirodelae</name>
    <dbReference type="NCBI Taxonomy" id="3133431"/>
    <lineage>
        <taxon>Bacteria</taxon>
        <taxon>Bacillati</taxon>
        <taxon>Actinomycetota</taxon>
        <taxon>Actinomycetes</taxon>
        <taxon>Pseudonocardiales</taxon>
        <taxon>Pseudonocardiaceae</taxon>
        <taxon>Pseudonocardia</taxon>
    </lineage>
</organism>
<reference evidence="2 3" key="1">
    <citation type="submission" date="2024-03" db="EMBL/GenBank/DDBJ databases">
        <title>Draft genome sequence of Pseudonocardia sp. DW16-2.</title>
        <authorList>
            <person name="Duangmal K."/>
        </authorList>
    </citation>
    <scope>NUCLEOTIDE SEQUENCE [LARGE SCALE GENOMIC DNA]</scope>
    <source>
        <strain evidence="2 3">DW16-2</strain>
    </source>
</reference>
<keyword evidence="1" id="KW-0812">Transmembrane</keyword>
<keyword evidence="1" id="KW-1133">Transmembrane helix</keyword>
<evidence type="ECO:0000313" key="3">
    <source>
        <dbReference type="Proteomes" id="UP001364211"/>
    </source>
</evidence>
<evidence type="ECO:0000313" key="2">
    <source>
        <dbReference type="EMBL" id="MEJ8278258.1"/>
    </source>
</evidence>
<accession>A0ABU8T2U4</accession>
<keyword evidence="3" id="KW-1185">Reference proteome</keyword>
<proteinExistence type="predicted"/>
<evidence type="ECO:0008006" key="4">
    <source>
        <dbReference type="Google" id="ProtNLM"/>
    </source>
</evidence>
<comment type="caution">
    <text evidence="2">The sequence shown here is derived from an EMBL/GenBank/DDBJ whole genome shotgun (WGS) entry which is preliminary data.</text>
</comment>
<sequence length="149" mass="15474">MRRFDRSSWPEHGPHRELLDLLDDAHVRSGCRSARSVARSSRVPVAQVQLIARGTALPADEQQVRDLLAALGPTRPGTGDRAAALYGAARLEHDGTGPWTAGVPATPVPPSPAAAPAPRRSRLLLAAATVLVTAALVLGYAAGTGLLPG</sequence>
<gene>
    <name evidence="2" type="ORF">WJX68_04875</name>
</gene>
<feature type="transmembrane region" description="Helical" evidence="1">
    <location>
        <begin position="123"/>
        <end position="143"/>
    </location>
</feature>
<name>A0ABU8T2U4_9PSEU</name>
<keyword evidence="1" id="KW-0472">Membrane</keyword>
<dbReference type="RefSeq" id="WP_340286389.1">
    <property type="nucleotide sequence ID" value="NZ_JBBJUP010000003.1"/>
</dbReference>